<feature type="domain" description="PAS" evidence="8">
    <location>
        <begin position="269"/>
        <end position="324"/>
    </location>
</feature>
<dbReference type="Pfam" id="PF13426">
    <property type="entry name" value="PAS_9"/>
    <property type="match status" value="2"/>
</dbReference>
<dbReference type="RefSeq" id="WP_135766311.1">
    <property type="nucleotide sequence ID" value="NZ_RQET01000001.1"/>
</dbReference>
<dbReference type="InterPro" id="IPR013767">
    <property type="entry name" value="PAS_fold"/>
</dbReference>
<dbReference type="Gene3D" id="1.10.287.130">
    <property type="match status" value="1"/>
</dbReference>
<dbReference type="Pfam" id="PF00512">
    <property type="entry name" value="HisKA"/>
    <property type="match status" value="1"/>
</dbReference>
<evidence type="ECO:0000256" key="6">
    <source>
        <dbReference type="SAM" id="Coils"/>
    </source>
</evidence>
<evidence type="ECO:0000259" key="7">
    <source>
        <dbReference type="PROSITE" id="PS50109"/>
    </source>
</evidence>
<keyword evidence="3" id="KW-0597">Phosphoprotein</keyword>
<dbReference type="GO" id="GO:0000155">
    <property type="term" value="F:phosphorelay sensor kinase activity"/>
    <property type="evidence" value="ECO:0007669"/>
    <property type="project" value="InterPro"/>
</dbReference>
<feature type="coiled-coil region" evidence="6">
    <location>
        <begin position="504"/>
        <end position="531"/>
    </location>
</feature>
<evidence type="ECO:0000256" key="2">
    <source>
        <dbReference type="ARBA" id="ARBA00012438"/>
    </source>
</evidence>
<dbReference type="PANTHER" id="PTHR43304:SF1">
    <property type="entry name" value="PAC DOMAIN-CONTAINING PROTEIN"/>
    <property type="match status" value="1"/>
</dbReference>
<dbReference type="PRINTS" id="PR00344">
    <property type="entry name" value="BCTRLSENSOR"/>
</dbReference>
<comment type="catalytic activity">
    <reaction evidence="1">
        <text>ATP + protein L-histidine = ADP + protein N-phospho-L-histidine.</text>
        <dbReference type="EC" id="2.7.13.3"/>
    </reaction>
</comment>
<dbReference type="InterPro" id="IPR003661">
    <property type="entry name" value="HisK_dim/P_dom"/>
</dbReference>
<evidence type="ECO:0000259" key="8">
    <source>
        <dbReference type="PROSITE" id="PS50112"/>
    </source>
</evidence>
<dbReference type="InterPro" id="IPR003594">
    <property type="entry name" value="HATPase_dom"/>
</dbReference>
<dbReference type="Pfam" id="PF00989">
    <property type="entry name" value="PAS"/>
    <property type="match status" value="1"/>
</dbReference>
<dbReference type="EC" id="2.7.13.3" evidence="2"/>
<dbReference type="PROSITE" id="PS50112">
    <property type="entry name" value="PAS"/>
    <property type="match status" value="2"/>
</dbReference>
<sequence length="751" mass="85349">MGILHETFSPLPVIPVPGGECYKSRLEYILNSEALILFSTDRYGRIDFLEGEGLAQTGFQSEDLVGISIQELDWTATVRSGNGGLRIFSPTQILKSVLLGEEVEAEAKFSGRIFRSRFSPLRYEDGEIQGMIGLSLDITEAKKSELAFAQSSRDFRTAIEGLPIVVFSFNPVAVVTFAEGGGLKRLGLLTEDLVGKNIFERSEGDPESMEAIRASLKGEESRYTLRIKGRSFETRLYPRFDEKGRITQVLGVSNEITIREAFEKRIAESESNYRNLFEHNSQIMFLFEYNSFAILKANGVAKSAYGYDGEEFLEKSLLDLMPPEHSLQLGDRIRGTGSGPNFIPEVRHLKKNGEAFYMDITATRFEFNGKDCVLVAGAEVTQRVRTEKEKRFNLAILSQISDAVIALDSERRIIYYNKPAEEMYEIEWGENPIGKHYSELFQRDWMSEENQKAVMEEYERYGQASAEVIHILRSGKRVRIDCNLKKTKDENGNDIGSVMVIRDITDKVRARESLEKAINDLETTNQELEQFAYVASHDLQEPLRTIASYLRLLERRCSSHLPEEGKEFIQITVDAVKRQQNLIESLLKYSRFGAKIEVWEKIQIENLLKGVVDDLFTGLNAADVDFRLESEMPIIQGGPEQIRQLFLNLITNAVKFRSKERRPVISVSARESGEEWEFKVADNGIGMDPKYFDKIFIIFQKLHSLGEYPGTGIGLSVCKRIVENHAGRIWVVSDTGRGSEFFFTIPKRRSE</sequence>
<feature type="domain" description="PAS" evidence="8">
    <location>
        <begin position="151"/>
        <end position="217"/>
    </location>
</feature>
<feature type="domain" description="PAC" evidence="9">
    <location>
        <begin position="464"/>
        <end position="516"/>
    </location>
</feature>
<dbReference type="AlphaFoldDB" id="A0A4R9GJW0"/>
<dbReference type="InterPro" id="IPR052162">
    <property type="entry name" value="Sensor_kinase/Photoreceptor"/>
</dbReference>
<dbReference type="Pfam" id="PF02518">
    <property type="entry name" value="HATPase_c"/>
    <property type="match status" value="1"/>
</dbReference>
<comment type="caution">
    <text evidence="10">The sequence shown here is derived from an EMBL/GenBank/DDBJ whole genome shotgun (WGS) entry which is preliminary data.</text>
</comment>
<dbReference type="OrthoDB" id="340007at2"/>
<dbReference type="SMART" id="SM00091">
    <property type="entry name" value="PAS"/>
    <property type="match status" value="3"/>
</dbReference>
<dbReference type="PROSITE" id="PS50109">
    <property type="entry name" value="HIS_KIN"/>
    <property type="match status" value="1"/>
</dbReference>
<dbReference type="InterPro" id="IPR005467">
    <property type="entry name" value="His_kinase_dom"/>
</dbReference>
<keyword evidence="11" id="KW-1185">Reference proteome</keyword>
<dbReference type="InterPro" id="IPR000700">
    <property type="entry name" value="PAS-assoc_C"/>
</dbReference>
<dbReference type="InterPro" id="IPR036097">
    <property type="entry name" value="HisK_dim/P_sf"/>
</dbReference>
<evidence type="ECO:0000256" key="5">
    <source>
        <dbReference type="ARBA" id="ARBA00022777"/>
    </source>
</evidence>
<dbReference type="Gene3D" id="3.30.450.20">
    <property type="entry name" value="PAS domain"/>
    <property type="match status" value="4"/>
</dbReference>
<dbReference type="CDD" id="cd00130">
    <property type="entry name" value="PAS"/>
    <property type="match status" value="2"/>
</dbReference>
<dbReference type="SUPFAM" id="SSF55785">
    <property type="entry name" value="PYP-like sensor domain (PAS domain)"/>
    <property type="match status" value="4"/>
</dbReference>
<evidence type="ECO:0000313" key="11">
    <source>
        <dbReference type="Proteomes" id="UP000298458"/>
    </source>
</evidence>
<keyword evidence="4" id="KW-0808">Transferase</keyword>
<evidence type="ECO:0000256" key="1">
    <source>
        <dbReference type="ARBA" id="ARBA00000085"/>
    </source>
</evidence>
<dbReference type="SUPFAM" id="SSF47384">
    <property type="entry name" value="Homodimeric domain of signal transducing histidine kinase"/>
    <property type="match status" value="1"/>
</dbReference>
<dbReference type="SUPFAM" id="SSF55874">
    <property type="entry name" value="ATPase domain of HSP90 chaperone/DNA topoisomerase II/histidine kinase"/>
    <property type="match status" value="1"/>
</dbReference>
<feature type="domain" description="PAC" evidence="9">
    <location>
        <begin position="99"/>
        <end position="150"/>
    </location>
</feature>
<keyword evidence="6" id="KW-0175">Coiled coil</keyword>
<proteinExistence type="predicted"/>
<reference evidence="10" key="1">
    <citation type="journal article" date="2019" name="PLoS Negl. Trop. Dis.">
        <title>Revisiting the worldwide diversity of Leptospira species in the environment.</title>
        <authorList>
            <person name="Vincent A.T."/>
            <person name="Schiettekatte O."/>
            <person name="Bourhy P."/>
            <person name="Veyrier F.J."/>
            <person name="Picardeau M."/>
        </authorList>
    </citation>
    <scope>NUCLEOTIDE SEQUENCE [LARGE SCALE GENOMIC DNA]</scope>
    <source>
        <strain evidence="10">SSW15</strain>
    </source>
</reference>
<dbReference type="PROSITE" id="PS50113">
    <property type="entry name" value="PAC"/>
    <property type="match status" value="3"/>
</dbReference>
<feature type="domain" description="Histidine kinase" evidence="7">
    <location>
        <begin position="534"/>
        <end position="749"/>
    </location>
</feature>
<dbReference type="FunFam" id="3.30.565.10:FF:000006">
    <property type="entry name" value="Sensor histidine kinase WalK"/>
    <property type="match status" value="1"/>
</dbReference>
<accession>A0A4R9GJW0</accession>
<dbReference type="CDD" id="cd00082">
    <property type="entry name" value="HisKA"/>
    <property type="match status" value="1"/>
</dbReference>
<dbReference type="InterPro" id="IPR036890">
    <property type="entry name" value="HATPase_C_sf"/>
</dbReference>
<gene>
    <name evidence="10" type="ORF">EHO60_01095</name>
</gene>
<evidence type="ECO:0000259" key="9">
    <source>
        <dbReference type="PROSITE" id="PS50113"/>
    </source>
</evidence>
<feature type="domain" description="PAC" evidence="9">
    <location>
        <begin position="217"/>
        <end position="268"/>
    </location>
</feature>
<keyword evidence="5" id="KW-0418">Kinase</keyword>
<dbReference type="Proteomes" id="UP000298458">
    <property type="component" value="Unassembled WGS sequence"/>
</dbReference>
<evidence type="ECO:0000256" key="3">
    <source>
        <dbReference type="ARBA" id="ARBA00022553"/>
    </source>
</evidence>
<dbReference type="SMART" id="SM00387">
    <property type="entry name" value="HATPase_c"/>
    <property type="match status" value="1"/>
</dbReference>
<dbReference type="SMART" id="SM00388">
    <property type="entry name" value="HisKA"/>
    <property type="match status" value="1"/>
</dbReference>
<dbReference type="EMBL" id="RQET01000001">
    <property type="protein sequence ID" value="TGK13970.1"/>
    <property type="molecule type" value="Genomic_DNA"/>
</dbReference>
<dbReference type="NCBIfam" id="TIGR00229">
    <property type="entry name" value="sensory_box"/>
    <property type="match status" value="2"/>
</dbReference>
<dbReference type="InterPro" id="IPR035965">
    <property type="entry name" value="PAS-like_dom_sf"/>
</dbReference>
<name>A0A4R9GJW0_9LEPT</name>
<dbReference type="PANTHER" id="PTHR43304">
    <property type="entry name" value="PHYTOCHROME-LIKE PROTEIN CPH1"/>
    <property type="match status" value="1"/>
</dbReference>
<dbReference type="GO" id="GO:0006355">
    <property type="term" value="P:regulation of DNA-templated transcription"/>
    <property type="evidence" value="ECO:0007669"/>
    <property type="project" value="InterPro"/>
</dbReference>
<dbReference type="Gene3D" id="3.30.565.10">
    <property type="entry name" value="Histidine kinase-like ATPase, C-terminal domain"/>
    <property type="match status" value="1"/>
</dbReference>
<protein>
    <recommendedName>
        <fullName evidence="2">histidine kinase</fullName>
        <ecNumber evidence="2">2.7.13.3</ecNumber>
    </recommendedName>
</protein>
<evidence type="ECO:0000313" key="10">
    <source>
        <dbReference type="EMBL" id="TGK13970.1"/>
    </source>
</evidence>
<dbReference type="InterPro" id="IPR000014">
    <property type="entry name" value="PAS"/>
</dbReference>
<organism evidence="10 11">
    <name type="scientific">Leptospira fletcheri</name>
    <dbReference type="NCBI Taxonomy" id="2484981"/>
    <lineage>
        <taxon>Bacteria</taxon>
        <taxon>Pseudomonadati</taxon>
        <taxon>Spirochaetota</taxon>
        <taxon>Spirochaetia</taxon>
        <taxon>Leptospirales</taxon>
        <taxon>Leptospiraceae</taxon>
        <taxon>Leptospira</taxon>
    </lineage>
</organism>
<evidence type="ECO:0000256" key="4">
    <source>
        <dbReference type="ARBA" id="ARBA00022679"/>
    </source>
</evidence>
<dbReference type="InterPro" id="IPR004358">
    <property type="entry name" value="Sig_transdc_His_kin-like_C"/>
</dbReference>